<accession>A0ABT7VTR3</accession>
<feature type="non-terminal residue" evidence="3">
    <location>
        <position position="1"/>
    </location>
</feature>
<evidence type="ECO:0000313" key="3">
    <source>
        <dbReference type="EMBL" id="MDM8562943.1"/>
    </source>
</evidence>
<dbReference type="SUPFAM" id="SSF56436">
    <property type="entry name" value="C-type lectin-like"/>
    <property type="match status" value="1"/>
</dbReference>
<dbReference type="InterPro" id="IPR051043">
    <property type="entry name" value="Sulfatase_Mod_Factor_Kinase"/>
</dbReference>
<dbReference type="InterPro" id="IPR005532">
    <property type="entry name" value="SUMF_dom"/>
</dbReference>
<dbReference type="InterPro" id="IPR016187">
    <property type="entry name" value="CTDL_fold"/>
</dbReference>
<evidence type="ECO:0000259" key="2">
    <source>
        <dbReference type="Pfam" id="PF03781"/>
    </source>
</evidence>
<protein>
    <submittedName>
        <fullName evidence="3">Formylglycine-generating enzyme family protein</fullName>
    </submittedName>
</protein>
<feature type="domain" description="Sulfatase-modifying factor enzyme-like" evidence="2">
    <location>
        <begin position="48"/>
        <end position="309"/>
    </location>
</feature>
<evidence type="ECO:0000313" key="4">
    <source>
        <dbReference type="Proteomes" id="UP001171945"/>
    </source>
</evidence>
<reference evidence="3" key="1">
    <citation type="submission" date="2023-06" db="EMBL/GenBank/DDBJ databases">
        <title>Uncultivated large filamentous bacteria from sulfidic sediments reveal new species and different genomic features in energy metabolism and defense.</title>
        <authorList>
            <person name="Fonseca A."/>
        </authorList>
    </citation>
    <scope>NUCLEOTIDE SEQUENCE</scope>
    <source>
        <strain evidence="3">HSG4</strain>
    </source>
</reference>
<keyword evidence="4" id="KW-1185">Reference proteome</keyword>
<name>A0ABT7VTR3_9GAMM</name>
<evidence type="ECO:0000256" key="1">
    <source>
        <dbReference type="SAM" id="MobiDB-lite"/>
    </source>
</evidence>
<gene>
    <name evidence="3" type="ORF">QUF54_06270</name>
</gene>
<organism evidence="3 4">
    <name type="scientific">Candidatus Marithioploca araucensis</name>
    <dbReference type="NCBI Taxonomy" id="70273"/>
    <lineage>
        <taxon>Bacteria</taxon>
        <taxon>Pseudomonadati</taxon>
        <taxon>Pseudomonadota</taxon>
        <taxon>Gammaproteobacteria</taxon>
        <taxon>Thiotrichales</taxon>
        <taxon>Thiotrichaceae</taxon>
        <taxon>Candidatus Marithioploca</taxon>
    </lineage>
</organism>
<dbReference type="Proteomes" id="UP001171945">
    <property type="component" value="Unassembled WGS sequence"/>
</dbReference>
<dbReference type="EMBL" id="JAUCGM010000363">
    <property type="protein sequence ID" value="MDM8562943.1"/>
    <property type="molecule type" value="Genomic_DNA"/>
</dbReference>
<dbReference type="PANTHER" id="PTHR23150">
    <property type="entry name" value="SULFATASE MODIFYING FACTOR 1, 2"/>
    <property type="match status" value="1"/>
</dbReference>
<comment type="caution">
    <text evidence="3">The sequence shown here is derived from an EMBL/GenBank/DDBJ whole genome shotgun (WGS) entry which is preliminary data.</text>
</comment>
<dbReference type="Gene3D" id="3.90.1580.10">
    <property type="entry name" value="paralog of FGE (formylglycine-generating enzyme)"/>
    <property type="match status" value="1"/>
</dbReference>
<feature type="compositionally biased region" description="Pro residues" evidence="1">
    <location>
        <begin position="17"/>
        <end position="28"/>
    </location>
</feature>
<dbReference type="Pfam" id="PF03781">
    <property type="entry name" value="FGE-sulfatase"/>
    <property type="match status" value="1"/>
</dbReference>
<proteinExistence type="predicted"/>
<dbReference type="InterPro" id="IPR042095">
    <property type="entry name" value="SUMF_sf"/>
</dbReference>
<sequence>ESSSSGSLTATPQAPVVVPPPVVTPPPTTVASPGDVFRDTLGDGSLGPEMVMIPAGNFQMGDIQGGGDSDEQPVHWVSVNAFAMGRYEVTVGEFRQFVNVTGYVTDAEKGDGCYVYDGSWGKKGDANWRNPYFSQGDNQPVACVSWNDATAYTAWLSEQTGKAYRLPTEAEWEYAARAGTETSRYWGNNPDDACAYANVHDNTSKTENGFSWTHHNCTDGYAHTAPVGKFNANGFGLLDMLGNVWEWVADPWHSNYEGAPSDGGVWEGDSSLRVLRGGSWGIDPDVCRTANRDRSTSDGRRQDFGFRVAARL</sequence>
<feature type="region of interest" description="Disordered" evidence="1">
    <location>
        <begin position="1"/>
        <end position="35"/>
    </location>
</feature>
<dbReference type="PANTHER" id="PTHR23150:SF35">
    <property type="entry name" value="BLL6746 PROTEIN"/>
    <property type="match status" value="1"/>
</dbReference>